<evidence type="ECO:0000313" key="2">
    <source>
        <dbReference type="EMBL" id="RJL31615.1"/>
    </source>
</evidence>
<dbReference type="AlphaFoldDB" id="A0A3A4ATI6"/>
<accession>A0A3A4ATI6</accession>
<name>A0A3A4ATI6_9ACTN</name>
<dbReference type="OrthoDB" id="4250639at2"/>
<dbReference type="RefSeq" id="WP_119927643.1">
    <property type="nucleotide sequence ID" value="NZ_QZEY01000006.1"/>
</dbReference>
<proteinExistence type="predicted"/>
<feature type="region of interest" description="Disordered" evidence="1">
    <location>
        <begin position="75"/>
        <end position="104"/>
    </location>
</feature>
<keyword evidence="3" id="KW-1185">Reference proteome</keyword>
<organism evidence="2 3">
    <name type="scientific">Bailinhaonella thermotolerans</name>
    <dbReference type="NCBI Taxonomy" id="1070861"/>
    <lineage>
        <taxon>Bacteria</taxon>
        <taxon>Bacillati</taxon>
        <taxon>Actinomycetota</taxon>
        <taxon>Actinomycetes</taxon>
        <taxon>Streptosporangiales</taxon>
        <taxon>Streptosporangiaceae</taxon>
        <taxon>Bailinhaonella</taxon>
    </lineage>
</organism>
<dbReference type="EMBL" id="QZEY01000006">
    <property type="protein sequence ID" value="RJL31615.1"/>
    <property type="molecule type" value="Genomic_DNA"/>
</dbReference>
<sequence length="104" mass="12168">MTITDLRYGAACLRRACRAGHRPRPSSLRHRAEVRTWARAHVRDRSVARRARVQERQERRRVRHALDQARRRINAARGSHLASGPLGDIDVPPTRHRHNAVWQY</sequence>
<dbReference type="Proteomes" id="UP000265768">
    <property type="component" value="Unassembled WGS sequence"/>
</dbReference>
<protein>
    <submittedName>
        <fullName evidence="2">Uncharacterized protein</fullName>
    </submittedName>
</protein>
<feature type="compositionally biased region" description="Basic residues" evidence="1">
    <location>
        <begin position="94"/>
        <end position="104"/>
    </location>
</feature>
<comment type="caution">
    <text evidence="2">The sequence shown here is derived from an EMBL/GenBank/DDBJ whole genome shotgun (WGS) entry which is preliminary data.</text>
</comment>
<reference evidence="2 3" key="1">
    <citation type="submission" date="2018-09" db="EMBL/GenBank/DDBJ databases">
        <title>YIM 75507 draft genome.</title>
        <authorList>
            <person name="Tang S."/>
            <person name="Feng Y."/>
        </authorList>
    </citation>
    <scope>NUCLEOTIDE SEQUENCE [LARGE SCALE GENOMIC DNA]</scope>
    <source>
        <strain evidence="2 3">YIM 75507</strain>
    </source>
</reference>
<evidence type="ECO:0000256" key="1">
    <source>
        <dbReference type="SAM" id="MobiDB-lite"/>
    </source>
</evidence>
<gene>
    <name evidence="2" type="ORF">D5H75_18010</name>
</gene>
<evidence type="ECO:0000313" key="3">
    <source>
        <dbReference type="Proteomes" id="UP000265768"/>
    </source>
</evidence>